<evidence type="ECO:0000313" key="2">
    <source>
        <dbReference type="EMBL" id="AHD03806.1"/>
    </source>
</evidence>
<evidence type="ECO:0000313" key="3">
    <source>
        <dbReference type="Proteomes" id="UP000018780"/>
    </source>
</evidence>
<dbReference type="KEGG" id="lmd:METH_23520"/>
<evidence type="ECO:0000256" key="1">
    <source>
        <dbReference type="SAM" id="MobiDB-lite"/>
    </source>
</evidence>
<reference evidence="2 3" key="1">
    <citation type="submission" date="2013-09" db="EMBL/GenBank/DDBJ databases">
        <authorList>
            <consortium name="DOE Joint Genome Institute"/>
            <person name="Klenk H.-P."/>
            <person name="Huntemann M."/>
            <person name="Han J."/>
            <person name="Chen A."/>
            <person name="Kyrpides N."/>
            <person name="Mavromatis K."/>
            <person name="Markowitz V."/>
            <person name="Palaniappan K."/>
            <person name="Ivanova N."/>
            <person name="Schaumberg A."/>
            <person name="Pati A."/>
            <person name="Liolios K."/>
            <person name="Nordberg H.P."/>
            <person name="Cantor M.N."/>
            <person name="Hua S.X."/>
            <person name="Woyke T."/>
        </authorList>
    </citation>
    <scope>NUCLEOTIDE SEQUENCE [LARGE SCALE GENOMIC DNA]</scope>
    <source>
        <strain evidence="2 3">DSM 14336</strain>
        <plasmid evidence="3">2</plasmid>
    </source>
</reference>
<gene>
    <name evidence="2" type="ORF">METH_23520</name>
</gene>
<protein>
    <submittedName>
        <fullName evidence="2">Uncharacterized protein</fullName>
    </submittedName>
</protein>
<keyword evidence="3" id="KW-1185">Reference proteome</keyword>
<geneLocation type="plasmid" evidence="3">
    <name>2</name>
</geneLocation>
<dbReference type="Proteomes" id="UP000018780">
    <property type="component" value="Plasmid unnamed2"/>
</dbReference>
<dbReference type="AlphaFoldDB" id="V9VYQ8"/>
<keyword evidence="2" id="KW-0614">Plasmid</keyword>
<proteinExistence type="predicted"/>
<dbReference type="HOGENOM" id="CLU_3374416_0_0_5"/>
<accession>V9VYQ8</accession>
<sequence length="34" mass="3593">MDAKRQTNRQQQAVKTAAPALVKAISPSDPANEG</sequence>
<dbReference type="EMBL" id="CP006775">
    <property type="protein sequence ID" value="AHD03806.1"/>
    <property type="molecule type" value="Genomic_DNA"/>
</dbReference>
<name>V9VYQ8_9RHOB</name>
<feature type="region of interest" description="Disordered" evidence="1">
    <location>
        <begin position="1"/>
        <end position="34"/>
    </location>
</feature>
<organism evidence="2 3">
    <name type="scientific">Leisingera methylohalidivorans DSM 14336</name>
    <dbReference type="NCBI Taxonomy" id="999552"/>
    <lineage>
        <taxon>Bacteria</taxon>
        <taxon>Pseudomonadati</taxon>
        <taxon>Pseudomonadota</taxon>
        <taxon>Alphaproteobacteria</taxon>
        <taxon>Rhodobacterales</taxon>
        <taxon>Roseobacteraceae</taxon>
        <taxon>Leisingera</taxon>
    </lineage>
</organism>